<dbReference type="PANTHER" id="PTHR43104">
    <property type="entry name" value="L-2-HYDROXYGLUTARATE DEHYDROGENASE, MITOCHONDRIAL"/>
    <property type="match status" value="1"/>
</dbReference>
<evidence type="ECO:0000313" key="10">
    <source>
        <dbReference type="EMBL" id="WFC97058.1"/>
    </source>
</evidence>
<evidence type="ECO:0000256" key="5">
    <source>
        <dbReference type="ARBA" id="ARBA00036066"/>
    </source>
</evidence>
<evidence type="ECO:0000256" key="6">
    <source>
        <dbReference type="ARBA" id="ARBA00037941"/>
    </source>
</evidence>
<comment type="catalytic activity">
    <reaction evidence="5">
        <text>(S)-2-hydroxyglutarate + A = 2-oxoglutarate + AH2</text>
        <dbReference type="Rhea" id="RHEA:21252"/>
        <dbReference type="ChEBI" id="CHEBI:13193"/>
        <dbReference type="ChEBI" id="CHEBI:16782"/>
        <dbReference type="ChEBI" id="CHEBI:16810"/>
        <dbReference type="ChEBI" id="CHEBI:17499"/>
        <dbReference type="EC" id="1.1.99.2"/>
    </reaction>
</comment>
<keyword evidence="3" id="KW-0274">FAD</keyword>
<dbReference type="Gene3D" id="3.30.9.10">
    <property type="entry name" value="D-Amino Acid Oxidase, subunit A, domain 2"/>
    <property type="match status" value="1"/>
</dbReference>
<evidence type="ECO:0000256" key="2">
    <source>
        <dbReference type="ARBA" id="ARBA00022630"/>
    </source>
</evidence>
<evidence type="ECO:0000256" key="3">
    <source>
        <dbReference type="ARBA" id="ARBA00022827"/>
    </source>
</evidence>
<reference evidence="10" key="1">
    <citation type="submission" date="2023-03" db="EMBL/GenBank/DDBJ databases">
        <title>Mating type loci evolution in Malassezia.</title>
        <authorList>
            <person name="Coelho M.A."/>
        </authorList>
    </citation>
    <scope>NUCLEOTIDE SEQUENCE</scope>
    <source>
        <strain evidence="10">CBS 14135</strain>
    </source>
</reference>
<comment type="cofactor">
    <cofactor evidence="1">
        <name>FAD</name>
        <dbReference type="ChEBI" id="CHEBI:57692"/>
    </cofactor>
</comment>
<dbReference type="SUPFAM" id="SSF51905">
    <property type="entry name" value="FAD/NAD(P)-binding domain"/>
    <property type="match status" value="1"/>
</dbReference>
<dbReference type="PANTHER" id="PTHR43104:SF4">
    <property type="entry name" value="L-2-HYDROXYGLUTARATE DEHYDROGENASE, MITOCHONDRIAL"/>
    <property type="match status" value="1"/>
</dbReference>
<dbReference type="InterPro" id="IPR006076">
    <property type="entry name" value="FAD-dep_OxRdtase"/>
</dbReference>
<dbReference type="Proteomes" id="UP001216638">
    <property type="component" value="Chromosome 6"/>
</dbReference>
<sequence>MPVRPLYAQLNAHGRAAYRAWDVHVDHLVIGAGVVGLAVANALARRWPEKATYVIERHAQAGQETSSRNSEVIHAGLYYPADSHKTRFCLRGREMLYARAQHQPISVKEVGKLVVGRTRADAAYLEQLHTHCRGLGALAPPTALLTGDEARALEPDLSPDITCALHSPRTGIVSAHELMAQLEAELDTLPDGTSPDAQVVYGTSAVRIDPDPDGWVVQTRTHDAAHAGDADALRARVVVNASGLNAPRALNALVAQLRGDERQMIPMYFSKGSYASYRGPGVDRVRRLLYPTPNFGAQAAGAHAHQSLGTHLTLDLDGHVRFGPDAQWLAPAAVPAAPDDAGYEHDFWETQLYPDATDAWFAAMHAAIQQYLPGVERAGLAPDYSGIRPKLVGPGAARFSDFALLWHASRDLGQQRVWQRTLPDVGGGALVSLLGIESPGLTSSLALGEHVAAEVAARVWGEHNPRGRARRYVEQVGHDSLAGWA</sequence>
<evidence type="ECO:0000256" key="1">
    <source>
        <dbReference type="ARBA" id="ARBA00001974"/>
    </source>
</evidence>
<dbReference type="EC" id="1.1.99.2" evidence="7"/>
<keyword evidence="4" id="KW-0560">Oxidoreductase</keyword>
<accession>A0AAF0DWY4</accession>
<dbReference type="InterPro" id="IPR036188">
    <property type="entry name" value="FAD/NAD-bd_sf"/>
</dbReference>
<dbReference type="EMBL" id="CP119956">
    <property type="protein sequence ID" value="WFC97058.1"/>
    <property type="molecule type" value="Genomic_DNA"/>
</dbReference>
<name>A0AAF0DWY4_9BASI</name>
<keyword evidence="2" id="KW-0285">Flavoprotein</keyword>
<keyword evidence="11" id="KW-1185">Reference proteome</keyword>
<proteinExistence type="inferred from homology"/>
<evidence type="ECO:0000313" key="11">
    <source>
        <dbReference type="Proteomes" id="UP001216638"/>
    </source>
</evidence>
<evidence type="ECO:0000256" key="8">
    <source>
        <dbReference type="ARBA" id="ARBA00041137"/>
    </source>
</evidence>
<dbReference type="AlphaFoldDB" id="A0AAF0DWY4"/>
<evidence type="ECO:0000256" key="4">
    <source>
        <dbReference type="ARBA" id="ARBA00023002"/>
    </source>
</evidence>
<organism evidence="10 11">
    <name type="scientific">Malassezia brasiliensis</name>
    <dbReference type="NCBI Taxonomy" id="1821822"/>
    <lineage>
        <taxon>Eukaryota</taxon>
        <taxon>Fungi</taxon>
        <taxon>Dikarya</taxon>
        <taxon>Basidiomycota</taxon>
        <taxon>Ustilaginomycotina</taxon>
        <taxon>Malasseziomycetes</taxon>
        <taxon>Malasseziales</taxon>
        <taxon>Malasseziaceae</taxon>
        <taxon>Malassezia</taxon>
    </lineage>
</organism>
<feature type="domain" description="FAD dependent oxidoreductase" evidence="9">
    <location>
        <begin position="26"/>
        <end position="453"/>
    </location>
</feature>
<evidence type="ECO:0000256" key="7">
    <source>
        <dbReference type="ARBA" id="ARBA00038878"/>
    </source>
</evidence>
<protein>
    <recommendedName>
        <fullName evidence="8">L-2-hydroxyglutarate dehydrogenase, mitochondrial</fullName>
        <ecNumber evidence="7">1.1.99.2</ecNumber>
    </recommendedName>
</protein>
<evidence type="ECO:0000259" key="9">
    <source>
        <dbReference type="Pfam" id="PF01266"/>
    </source>
</evidence>
<dbReference type="Pfam" id="PF01266">
    <property type="entry name" value="DAO"/>
    <property type="match status" value="1"/>
</dbReference>
<comment type="similarity">
    <text evidence="6">Belongs to the L2HGDH family.</text>
</comment>
<dbReference type="Gene3D" id="3.50.50.60">
    <property type="entry name" value="FAD/NAD(P)-binding domain"/>
    <property type="match status" value="1"/>
</dbReference>
<gene>
    <name evidence="10" type="ORF">MBRA1_003723</name>
</gene>
<dbReference type="GO" id="GO:0047545">
    <property type="term" value="F:(S)-2-hydroxyglutarate dehydrogenase activity"/>
    <property type="evidence" value="ECO:0007669"/>
    <property type="project" value="UniProtKB-EC"/>
</dbReference>